<proteinExistence type="predicted"/>
<protein>
    <submittedName>
        <fullName evidence="1">DCD (Development and Cell Death) domain protein</fullName>
    </submittedName>
</protein>
<reference evidence="1 2" key="1">
    <citation type="journal article" date="2023" name="Science">
        <title>Complex scaffold remodeling in plant triterpene biosynthesis.</title>
        <authorList>
            <person name="De La Pena R."/>
            <person name="Hodgson H."/>
            <person name="Liu J.C."/>
            <person name="Stephenson M.J."/>
            <person name="Martin A.C."/>
            <person name="Owen C."/>
            <person name="Harkess A."/>
            <person name="Leebens-Mack J."/>
            <person name="Jimenez L.E."/>
            <person name="Osbourn A."/>
            <person name="Sattely E.S."/>
        </authorList>
    </citation>
    <scope>NUCLEOTIDE SEQUENCE [LARGE SCALE GENOMIC DNA]</scope>
    <source>
        <strain evidence="2">cv. JPN11</strain>
        <tissue evidence="1">Leaf</tissue>
    </source>
</reference>
<organism evidence="1 2">
    <name type="scientific">Melia azedarach</name>
    <name type="common">Chinaberry tree</name>
    <dbReference type="NCBI Taxonomy" id="155640"/>
    <lineage>
        <taxon>Eukaryota</taxon>
        <taxon>Viridiplantae</taxon>
        <taxon>Streptophyta</taxon>
        <taxon>Embryophyta</taxon>
        <taxon>Tracheophyta</taxon>
        <taxon>Spermatophyta</taxon>
        <taxon>Magnoliopsida</taxon>
        <taxon>eudicotyledons</taxon>
        <taxon>Gunneridae</taxon>
        <taxon>Pentapetalae</taxon>
        <taxon>rosids</taxon>
        <taxon>malvids</taxon>
        <taxon>Sapindales</taxon>
        <taxon>Meliaceae</taxon>
        <taxon>Melia</taxon>
    </lineage>
</organism>
<dbReference type="Proteomes" id="UP001164539">
    <property type="component" value="Chromosome 13"/>
</dbReference>
<name>A0ACC1WVQ8_MELAZ</name>
<gene>
    <name evidence="1" type="ORF">OWV82_022560</name>
</gene>
<evidence type="ECO:0000313" key="1">
    <source>
        <dbReference type="EMBL" id="KAJ4702514.1"/>
    </source>
</evidence>
<evidence type="ECO:0000313" key="2">
    <source>
        <dbReference type="Proteomes" id="UP001164539"/>
    </source>
</evidence>
<keyword evidence="2" id="KW-1185">Reference proteome</keyword>
<sequence length="875" mass="96877">MEFEEQNCVPGCVPKFGAIFMSNSETKEECFRRKLLGLPSGQAHFVKQVKAGMLLFLFEYERRELHGVYQATSDGAMNIVPHAYSSSGKQFPAQVKFTPLWLCSPLSEDEFSVAIKENYFSAKKFNFGLSKDQVYKLLQLFSLRRLKPQRHFTKNTVSRHSISKFRRTDGYSSSITGNQVDDNHDADSSHPSVISTEYFGDYSHISGRAIDDIRFAMSGRVGNEHQRDNEFGGATISMMHRSLLQPSTNSTAYTSNSNFLPADSSVHCQFEPSSTCNRSMETQGLNISCPMFTKDATVITSLPYDPDAPGINSRYSSSYDCNFNSVQNFAPSHNHNAETKFPSFENQSFLPHVEPRGCSSALGHSVSMSSPNHYEKSQTTRMPILEADYTENMITNSSENVGYRGFSLPRPSLGPVAFSDSGKSNRRNEGTSYSLGLNQYPSFVFDHVHRQASEDACDQKRPQCEMNGTISDSIAMLKKDCEYSVDHPENSSLTPDICKNSGCMYSDFQKNRKSVFSRLSLAPKVHAQQNETIELDGGDIMDGSVDEVMSMLQHSQYQWLKMRKNRQLIIGDATSYKKKRKTSKSKLLEDDFQEILDEVRMEGIPSSEENVYQFTEMTSFVDFKRRSELQKNQDGNTKVGGCSGSAESEGGLHKRRKLIRPDFSKNSNSDVPQLTVETHVSSFRNIAEDGKEFSQSADIKTIPSSVSCEDNSSIAVEDLTRDSTLGGSSQGLGNTNVKESSQNVGTEAALSSVPCESKSCIAEEGLVSKDSVLNGLSPDLNNSSHSFQQDPSLEACRRSNNGIASDEIEGSRNMQASYKISDFDGEMVDNVLNKSGNPTPKSDMASEEVVAGGCKGCKTDIQHVDNENGVLSSSC</sequence>
<dbReference type="EMBL" id="CM051406">
    <property type="protein sequence ID" value="KAJ4702514.1"/>
    <property type="molecule type" value="Genomic_DNA"/>
</dbReference>
<accession>A0ACC1WVQ8</accession>
<comment type="caution">
    <text evidence="1">The sequence shown here is derived from an EMBL/GenBank/DDBJ whole genome shotgun (WGS) entry which is preliminary data.</text>
</comment>